<dbReference type="InterPro" id="IPR005908">
    <property type="entry name" value="G1P_thy_trans_l"/>
</dbReference>
<dbReference type="Proteomes" id="UP000215027">
    <property type="component" value="Chromosome II"/>
</dbReference>
<dbReference type="PANTHER" id="PTHR42883:SF2">
    <property type="entry name" value="THYMIDYLYLTRANSFERASE"/>
    <property type="match status" value="1"/>
</dbReference>
<name>A0A161K3W4_9CHLR</name>
<dbReference type="RefSeq" id="WP_095045289.1">
    <property type="nucleotide sequence ID" value="NZ_LN890656.1"/>
</dbReference>
<dbReference type="Gene3D" id="3.90.550.10">
    <property type="entry name" value="Spore Coat Polysaccharide Biosynthesis Protein SpsA, Chain A"/>
    <property type="match status" value="1"/>
</dbReference>
<accession>A0A161K3W4</accession>
<organism evidence="2 3">
    <name type="scientific">Candidatus Promineifilum breve</name>
    <dbReference type="NCBI Taxonomy" id="1806508"/>
    <lineage>
        <taxon>Bacteria</taxon>
        <taxon>Bacillati</taxon>
        <taxon>Chloroflexota</taxon>
        <taxon>Ardenticatenia</taxon>
        <taxon>Candidatus Promineifilales</taxon>
        <taxon>Candidatus Promineifilaceae</taxon>
        <taxon>Candidatus Promineifilum</taxon>
    </lineage>
</organism>
<proteinExistence type="predicted"/>
<dbReference type="InterPro" id="IPR005835">
    <property type="entry name" value="NTP_transferase_dom"/>
</dbReference>
<dbReference type="CDD" id="cd04189">
    <property type="entry name" value="G1P_TT_long"/>
    <property type="match status" value="1"/>
</dbReference>
<dbReference type="PANTHER" id="PTHR42883">
    <property type="entry name" value="GLUCOSE-1-PHOSPHATE THYMIDYLTRANSFERASE"/>
    <property type="match status" value="1"/>
</dbReference>
<dbReference type="EC" id="2.7.7.24" evidence="2"/>
<dbReference type="EMBL" id="LN890656">
    <property type="protein sequence ID" value="CUS05947.1"/>
    <property type="molecule type" value="Genomic_DNA"/>
</dbReference>
<keyword evidence="2" id="KW-0548">Nucleotidyltransferase</keyword>
<dbReference type="OrthoDB" id="9803871at2"/>
<sequence length="355" mass="39273">MKGLILSGGTGSRLYPLTYTNAKQLIPVANKPILFRVIESIRDAGIDDIGIVVGSTAEQIKDAVGRGNRWGVNITYIPQEKPLGLAHAVKIAQPFIGDDRFVMFLGDNVIQGGISTLISQFATSDWNSQIVLTRIEHPEQYGVAELGEDGHIVRLVEKPKVPPSDLALVGIYMFDHHIFEAADRIKPSWRGELEITDAIQWLVDHNCTVHPYIHRGWWIDTGAPGDMLSANDLVLEEIEHAIEGYVDRDSKVDHRVTIQRGAEIINSTVRGPAIIGEHARIINSYVGPYTSIDHHVVVENSEIEHSMVLENSRILDIEARIQDSLIGRDVVVARSPIRPKALKLTVGDHSKVGIL</sequence>
<evidence type="ECO:0000259" key="1">
    <source>
        <dbReference type="Pfam" id="PF00483"/>
    </source>
</evidence>
<keyword evidence="3" id="KW-1185">Reference proteome</keyword>
<evidence type="ECO:0000313" key="2">
    <source>
        <dbReference type="EMBL" id="CUS05947.1"/>
    </source>
</evidence>
<dbReference type="SUPFAM" id="SSF53448">
    <property type="entry name" value="Nucleotide-diphospho-sugar transferases"/>
    <property type="match status" value="1"/>
</dbReference>
<dbReference type="Pfam" id="PF00483">
    <property type="entry name" value="NTP_transferase"/>
    <property type="match status" value="1"/>
</dbReference>
<dbReference type="Gene3D" id="2.160.10.10">
    <property type="entry name" value="Hexapeptide repeat proteins"/>
    <property type="match status" value="1"/>
</dbReference>
<dbReference type="InterPro" id="IPR029044">
    <property type="entry name" value="Nucleotide-diphossugar_trans"/>
</dbReference>
<dbReference type="AlphaFoldDB" id="A0A161K3W4"/>
<dbReference type="KEGG" id="pbf:CFX0092_B0413"/>
<protein>
    <submittedName>
        <fullName evidence="2">Glucose-1-phosphate thymidylyltransferase</fullName>
        <ecNumber evidence="2">2.7.7.24</ecNumber>
    </submittedName>
</protein>
<dbReference type="NCBIfam" id="TIGR01208">
    <property type="entry name" value="rmlA_long"/>
    <property type="match status" value="1"/>
</dbReference>
<feature type="domain" description="Nucleotidyl transferase" evidence="1">
    <location>
        <begin position="2"/>
        <end position="235"/>
    </location>
</feature>
<evidence type="ECO:0000313" key="3">
    <source>
        <dbReference type="Proteomes" id="UP000215027"/>
    </source>
</evidence>
<keyword evidence="2" id="KW-0808">Transferase</keyword>
<dbReference type="GO" id="GO:0008879">
    <property type="term" value="F:glucose-1-phosphate thymidylyltransferase activity"/>
    <property type="evidence" value="ECO:0007669"/>
    <property type="project" value="UniProtKB-EC"/>
</dbReference>
<reference evidence="2" key="1">
    <citation type="submission" date="2016-01" db="EMBL/GenBank/DDBJ databases">
        <authorList>
            <person name="Mcilroy J.S."/>
            <person name="Karst M S."/>
            <person name="Albertsen M."/>
        </authorList>
    </citation>
    <scope>NUCLEOTIDE SEQUENCE</scope>
    <source>
        <strain evidence="2">Cfx-K</strain>
    </source>
</reference>
<gene>
    <name evidence="2" type="primary">strD</name>
    <name evidence="2" type="ORF">CFX0092_B0413</name>
</gene>